<dbReference type="RefSeq" id="WP_321534441.1">
    <property type="nucleotide sequence ID" value="NZ_JARGDL010000001.1"/>
</dbReference>
<name>A0AAE3NTQ6_9BACT</name>
<evidence type="ECO:0000256" key="1">
    <source>
        <dbReference type="SAM" id="Phobius"/>
    </source>
</evidence>
<dbReference type="Pfam" id="PF06103">
    <property type="entry name" value="DUF948"/>
    <property type="match status" value="1"/>
</dbReference>
<feature type="transmembrane region" description="Helical" evidence="1">
    <location>
        <begin position="6"/>
        <end position="24"/>
    </location>
</feature>
<dbReference type="InterPro" id="IPR009293">
    <property type="entry name" value="UPF0478"/>
</dbReference>
<reference evidence="2" key="1">
    <citation type="submission" date="2023-03" db="EMBL/GenBank/DDBJ databases">
        <title>Stygiobacter electus gen. nov., sp. nov., facultatively anaerobic thermotolerant bacterium of the class Ignavibacteria from a well of Yessentuki mineral water deposit.</title>
        <authorList>
            <person name="Podosokorskaya O.A."/>
            <person name="Elcheninov A.G."/>
            <person name="Petrova N.F."/>
            <person name="Zavarzina D.G."/>
            <person name="Kublanov I.V."/>
            <person name="Merkel A.Y."/>
        </authorList>
    </citation>
    <scope>NUCLEOTIDE SEQUENCE</scope>
    <source>
        <strain evidence="2">09-Me</strain>
    </source>
</reference>
<dbReference type="AlphaFoldDB" id="A0AAE3NTQ6"/>
<accession>A0AAE3NTQ6</accession>
<gene>
    <name evidence="2" type="ORF">P0M35_00810</name>
</gene>
<dbReference type="Proteomes" id="UP001221302">
    <property type="component" value="Unassembled WGS sequence"/>
</dbReference>
<proteinExistence type="predicted"/>
<comment type="caution">
    <text evidence="2">The sequence shown here is derived from an EMBL/GenBank/DDBJ whole genome shotgun (WGS) entry which is preliminary data.</text>
</comment>
<keyword evidence="1" id="KW-0812">Transmembrane</keyword>
<organism evidence="2 3">
    <name type="scientific">Stygiobacter electus</name>
    <dbReference type="NCBI Taxonomy" id="3032292"/>
    <lineage>
        <taxon>Bacteria</taxon>
        <taxon>Pseudomonadati</taxon>
        <taxon>Ignavibacteriota</taxon>
        <taxon>Ignavibacteria</taxon>
        <taxon>Ignavibacteriales</taxon>
        <taxon>Melioribacteraceae</taxon>
        <taxon>Stygiobacter</taxon>
    </lineage>
</organism>
<evidence type="ECO:0000313" key="2">
    <source>
        <dbReference type="EMBL" id="MDF1610676.1"/>
    </source>
</evidence>
<evidence type="ECO:0000313" key="3">
    <source>
        <dbReference type="Proteomes" id="UP001221302"/>
    </source>
</evidence>
<dbReference type="EMBL" id="JARGDL010000001">
    <property type="protein sequence ID" value="MDF1610676.1"/>
    <property type="molecule type" value="Genomic_DNA"/>
</dbReference>
<keyword evidence="1" id="KW-1133">Transmembrane helix</keyword>
<sequence>MLNIFLIILSIAATILCVYLVITLKKIVVQIDELQKEIKQLVDSTIPVLKNINDVTLKANRIVSSAEDYWEGIERSIENVRNKFSRLTGVTRYDGEEYPARNFIQNIRAISKGISAFWQEFRK</sequence>
<protein>
    <submittedName>
        <fullName evidence="2">DUF948 domain-containing protein</fullName>
    </submittedName>
</protein>
<keyword evidence="1" id="KW-0472">Membrane</keyword>
<keyword evidence="3" id="KW-1185">Reference proteome</keyword>